<dbReference type="GO" id="GO:0008270">
    <property type="term" value="F:zinc ion binding"/>
    <property type="evidence" value="ECO:0007669"/>
    <property type="project" value="UniProtKB-KW"/>
</dbReference>
<keyword evidence="1" id="KW-0479">Metal-binding</keyword>
<evidence type="ECO:0000313" key="11">
    <source>
        <dbReference type="EMBL" id="CAD7623255.1"/>
    </source>
</evidence>
<keyword evidence="8" id="KW-0539">Nucleus</keyword>
<dbReference type="Gene3D" id="3.30.50.10">
    <property type="entry name" value="Erythroid Transcription Factor GATA-1, subunit A"/>
    <property type="match status" value="1"/>
</dbReference>
<evidence type="ECO:0000256" key="3">
    <source>
        <dbReference type="ARBA" id="ARBA00022833"/>
    </source>
</evidence>
<dbReference type="PROSITE" id="PS51843">
    <property type="entry name" value="NR_LBD"/>
    <property type="match status" value="1"/>
</dbReference>
<dbReference type="Gene3D" id="1.10.565.10">
    <property type="entry name" value="Retinoid X Receptor"/>
    <property type="match status" value="2"/>
</dbReference>
<keyword evidence="7" id="KW-0675">Receptor</keyword>
<dbReference type="Pfam" id="PF00105">
    <property type="entry name" value="zf-C4"/>
    <property type="match status" value="1"/>
</dbReference>
<evidence type="ECO:0000313" key="12">
    <source>
        <dbReference type="Proteomes" id="UP000759131"/>
    </source>
</evidence>
<dbReference type="AlphaFoldDB" id="A0A7R9KHR3"/>
<accession>A0A7R9KHR3</accession>
<keyword evidence="2" id="KW-0863">Zinc-finger</keyword>
<keyword evidence="12" id="KW-1185">Reference proteome</keyword>
<feature type="domain" description="Nuclear receptor" evidence="9">
    <location>
        <begin position="162"/>
        <end position="223"/>
    </location>
</feature>
<keyword evidence="3" id="KW-0862">Zinc</keyword>
<proteinExistence type="predicted"/>
<feature type="domain" description="NR LBD" evidence="10">
    <location>
        <begin position="340"/>
        <end position="454"/>
    </location>
</feature>
<dbReference type="GO" id="GO:0030154">
    <property type="term" value="P:cell differentiation"/>
    <property type="evidence" value="ECO:0007669"/>
    <property type="project" value="TreeGrafter"/>
</dbReference>
<evidence type="ECO:0008006" key="13">
    <source>
        <dbReference type="Google" id="ProtNLM"/>
    </source>
</evidence>
<dbReference type="PROSITE" id="PS51030">
    <property type="entry name" value="NUCLEAR_REC_DBD_2"/>
    <property type="match status" value="1"/>
</dbReference>
<dbReference type="SUPFAM" id="SSF57716">
    <property type="entry name" value="Glucocorticoid receptor-like (DNA-binding domain)"/>
    <property type="match status" value="1"/>
</dbReference>
<dbReference type="PRINTS" id="PR00047">
    <property type="entry name" value="STROIDFINGER"/>
</dbReference>
<dbReference type="EMBL" id="CAJPIZ010001553">
    <property type="protein sequence ID" value="CAG2103685.1"/>
    <property type="molecule type" value="Genomic_DNA"/>
</dbReference>
<evidence type="ECO:0000259" key="10">
    <source>
        <dbReference type="PROSITE" id="PS51843"/>
    </source>
</evidence>
<dbReference type="SUPFAM" id="SSF48508">
    <property type="entry name" value="Nuclear receptor ligand-binding domain"/>
    <property type="match status" value="2"/>
</dbReference>
<keyword evidence="4" id="KW-0805">Transcription regulation</keyword>
<organism evidence="11">
    <name type="scientific">Medioppia subpectinata</name>
    <dbReference type="NCBI Taxonomy" id="1979941"/>
    <lineage>
        <taxon>Eukaryota</taxon>
        <taxon>Metazoa</taxon>
        <taxon>Ecdysozoa</taxon>
        <taxon>Arthropoda</taxon>
        <taxon>Chelicerata</taxon>
        <taxon>Arachnida</taxon>
        <taxon>Acari</taxon>
        <taxon>Acariformes</taxon>
        <taxon>Sarcoptiformes</taxon>
        <taxon>Oribatida</taxon>
        <taxon>Brachypylina</taxon>
        <taxon>Oppioidea</taxon>
        <taxon>Oppiidae</taxon>
        <taxon>Medioppia</taxon>
    </lineage>
</organism>
<evidence type="ECO:0000256" key="8">
    <source>
        <dbReference type="ARBA" id="ARBA00023242"/>
    </source>
</evidence>
<dbReference type="InterPro" id="IPR050234">
    <property type="entry name" value="Nuclear_hormone_rcpt_NR1"/>
</dbReference>
<evidence type="ECO:0000256" key="5">
    <source>
        <dbReference type="ARBA" id="ARBA00023125"/>
    </source>
</evidence>
<dbReference type="GO" id="GO:0000122">
    <property type="term" value="P:negative regulation of transcription by RNA polymerase II"/>
    <property type="evidence" value="ECO:0007669"/>
    <property type="project" value="TreeGrafter"/>
</dbReference>
<keyword evidence="6" id="KW-0804">Transcription</keyword>
<dbReference type="SMART" id="SM00399">
    <property type="entry name" value="ZnF_C4"/>
    <property type="match status" value="1"/>
</dbReference>
<evidence type="ECO:0000256" key="1">
    <source>
        <dbReference type="ARBA" id="ARBA00022723"/>
    </source>
</evidence>
<dbReference type="InterPro" id="IPR035500">
    <property type="entry name" value="NHR-like_dom_sf"/>
</dbReference>
<reference evidence="11" key="1">
    <citation type="submission" date="2020-11" db="EMBL/GenBank/DDBJ databases">
        <authorList>
            <person name="Tran Van P."/>
        </authorList>
    </citation>
    <scope>NUCLEOTIDE SEQUENCE</scope>
</reference>
<name>A0A7R9KHR3_9ACAR</name>
<keyword evidence="5" id="KW-0238">DNA-binding</keyword>
<dbReference type="InterPro" id="IPR001628">
    <property type="entry name" value="Znf_hrmn_rcpt"/>
</dbReference>
<evidence type="ECO:0000256" key="2">
    <source>
        <dbReference type="ARBA" id="ARBA00022771"/>
    </source>
</evidence>
<evidence type="ECO:0000256" key="7">
    <source>
        <dbReference type="ARBA" id="ARBA00023170"/>
    </source>
</evidence>
<evidence type="ECO:0000259" key="9">
    <source>
        <dbReference type="PROSITE" id="PS51030"/>
    </source>
</evidence>
<evidence type="ECO:0000256" key="4">
    <source>
        <dbReference type="ARBA" id="ARBA00023015"/>
    </source>
</evidence>
<dbReference type="GO" id="GO:0000978">
    <property type="term" value="F:RNA polymerase II cis-regulatory region sequence-specific DNA binding"/>
    <property type="evidence" value="ECO:0007669"/>
    <property type="project" value="TreeGrafter"/>
</dbReference>
<dbReference type="InterPro" id="IPR013088">
    <property type="entry name" value="Znf_NHR/GATA"/>
</dbReference>
<dbReference type="GO" id="GO:0045944">
    <property type="term" value="P:positive regulation of transcription by RNA polymerase II"/>
    <property type="evidence" value="ECO:0007669"/>
    <property type="project" value="TreeGrafter"/>
</dbReference>
<protein>
    <recommendedName>
        <fullName evidence="13">Nuclear receptor domain-containing protein</fullName>
    </recommendedName>
</protein>
<dbReference type="InterPro" id="IPR000536">
    <property type="entry name" value="Nucl_hrmn_rcpt_lig-bd"/>
</dbReference>
<dbReference type="PANTHER" id="PTHR24082:SF283">
    <property type="entry name" value="NUCLEAR HORMONE RECEPTOR HR96"/>
    <property type="match status" value="1"/>
</dbReference>
<sequence length="454" mass="52488">MKGNKLSELFQALKVLQSSDHFNDYSIVGNCVDALSIIIGKIDSKIQNVVKMSRRLTDFNSICQNDQIVLLKYSSIEIDIMRMVLRFNFQDKSHLIRLSLFEGLVNPKLFLENMGLDWDSEPLIIDLLTAIILFNPHRPHLIHKHTIKYQQNIYIYLLKRNHYNAISCESCKSFFRRNSLKNDRFRCYLGGKCQIDVHKRGLCKKCRLDKCFDVGMKTSLFYSNEEIQLRNTFIAGNRKRKHRSIAESTPVVNLPQLLDLSIDSLPSSTQNKDILILDNIGIDINCNQINNFDNEVMNSVIPVVTPDELNQSVIPIMRPISDYSNTFNELEGNRLTELLSALKNIDYMMSGNKSSNIDNYIINDIREATELKTKINEIIFKDTVKVCKALNAFKYLSLSDQMVLFKYSAPEIMVLRMVLGYNFEHNYWSIVIKLTAIILFNPNRSKLNNKSMIK</sequence>
<dbReference type="GO" id="GO:0004879">
    <property type="term" value="F:nuclear receptor activity"/>
    <property type="evidence" value="ECO:0007669"/>
    <property type="project" value="TreeGrafter"/>
</dbReference>
<evidence type="ECO:0000256" key="6">
    <source>
        <dbReference type="ARBA" id="ARBA00023163"/>
    </source>
</evidence>
<gene>
    <name evidence="11" type="ORF">OSB1V03_LOCUS3712</name>
</gene>
<dbReference type="PANTHER" id="PTHR24082">
    <property type="entry name" value="NUCLEAR HORMONE RECEPTOR"/>
    <property type="match status" value="1"/>
</dbReference>
<dbReference type="Proteomes" id="UP000759131">
    <property type="component" value="Unassembled WGS sequence"/>
</dbReference>
<dbReference type="EMBL" id="OC856128">
    <property type="protein sequence ID" value="CAD7623255.1"/>
    <property type="molecule type" value="Genomic_DNA"/>
</dbReference>